<gene>
    <name evidence="1" type="ORF">US31_C0017G0019</name>
</gene>
<reference evidence="1 2" key="1">
    <citation type="journal article" date="2015" name="Nature">
        <title>rRNA introns, odd ribosomes, and small enigmatic genomes across a large radiation of phyla.</title>
        <authorList>
            <person name="Brown C.T."/>
            <person name="Hug L.A."/>
            <person name="Thomas B.C."/>
            <person name="Sharon I."/>
            <person name="Castelle C.J."/>
            <person name="Singh A."/>
            <person name="Wilkins M.J."/>
            <person name="Williams K.H."/>
            <person name="Banfield J.F."/>
        </authorList>
    </citation>
    <scope>NUCLEOTIDE SEQUENCE [LARGE SCALE GENOMIC DNA]</scope>
</reference>
<sequence length="154" mass="18695">MTEDKVDISKEYNKIKGLPKFEDLNNDFEVEFFKEKQFLTRQIRRKMNEKVIFFCRIIESLLYPTQQHIINMREVTNFSDDDKKEIEDIYKQLMFLERQSLILEVSPGESEDIKYINEVSNFHKKIKPKIEKIARLMQEAWKKEESLKKNNYFG</sequence>
<comment type="caution">
    <text evidence="1">The sequence shown here is derived from an EMBL/GenBank/DDBJ whole genome shotgun (WGS) entry which is preliminary data.</text>
</comment>
<dbReference type="Proteomes" id="UP000034508">
    <property type="component" value="Unassembled WGS sequence"/>
</dbReference>
<evidence type="ECO:0000313" key="2">
    <source>
        <dbReference type="Proteomes" id="UP000034508"/>
    </source>
</evidence>
<evidence type="ECO:0000313" key="1">
    <source>
        <dbReference type="EMBL" id="KKQ17625.1"/>
    </source>
</evidence>
<protein>
    <submittedName>
        <fullName evidence="1">Uncharacterized protein</fullName>
    </submittedName>
</protein>
<organism evidence="1 2">
    <name type="scientific">Berkelbacteria bacterium GW2011_GWA1_36_9</name>
    <dbReference type="NCBI Taxonomy" id="1618331"/>
    <lineage>
        <taxon>Bacteria</taxon>
        <taxon>Candidatus Berkelbacteria</taxon>
    </lineage>
</organism>
<proteinExistence type="predicted"/>
<dbReference type="EMBL" id="LBSM01000017">
    <property type="protein sequence ID" value="KKQ17625.1"/>
    <property type="molecule type" value="Genomic_DNA"/>
</dbReference>
<accession>A0A0G0FV03</accession>
<dbReference type="AlphaFoldDB" id="A0A0G0FV03"/>
<name>A0A0G0FV03_9BACT</name>